<name>A0A0A8XYB3_ARUDO</name>
<protein>
    <submittedName>
        <fullName evidence="2">Uncharacterized protein</fullName>
    </submittedName>
</protein>
<evidence type="ECO:0000256" key="1">
    <source>
        <dbReference type="SAM" id="MobiDB-lite"/>
    </source>
</evidence>
<feature type="region of interest" description="Disordered" evidence="1">
    <location>
        <begin position="1"/>
        <end position="28"/>
    </location>
</feature>
<accession>A0A0A8XYB3</accession>
<feature type="compositionally biased region" description="Basic and acidic residues" evidence="1">
    <location>
        <begin position="1"/>
        <end position="11"/>
    </location>
</feature>
<proteinExistence type="predicted"/>
<organism evidence="2">
    <name type="scientific">Arundo donax</name>
    <name type="common">Giant reed</name>
    <name type="synonym">Donax arundinaceus</name>
    <dbReference type="NCBI Taxonomy" id="35708"/>
    <lineage>
        <taxon>Eukaryota</taxon>
        <taxon>Viridiplantae</taxon>
        <taxon>Streptophyta</taxon>
        <taxon>Embryophyta</taxon>
        <taxon>Tracheophyta</taxon>
        <taxon>Spermatophyta</taxon>
        <taxon>Magnoliopsida</taxon>
        <taxon>Liliopsida</taxon>
        <taxon>Poales</taxon>
        <taxon>Poaceae</taxon>
        <taxon>PACMAD clade</taxon>
        <taxon>Arundinoideae</taxon>
        <taxon>Arundineae</taxon>
        <taxon>Arundo</taxon>
    </lineage>
</organism>
<dbReference type="AlphaFoldDB" id="A0A0A8XYB3"/>
<reference evidence="2" key="2">
    <citation type="journal article" date="2015" name="Data Brief">
        <title>Shoot transcriptome of the giant reed, Arundo donax.</title>
        <authorList>
            <person name="Barrero R.A."/>
            <person name="Guerrero F.D."/>
            <person name="Moolhuijzen P."/>
            <person name="Goolsby J.A."/>
            <person name="Tidwell J."/>
            <person name="Bellgard S.E."/>
            <person name="Bellgard M.I."/>
        </authorList>
    </citation>
    <scope>NUCLEOTIDE SEQUENCE</scope>
    <source>
        <tissue evidence="2">Shoot tissue taken approximately 20 cm above the soil surface</tissue>
    </source>
</reference>
<evidence type="ECO:0000313" key="2">
    <source>
        <dbReference type="EMBL" id="JAD18871.1"/>
    </source>
</evidence>
<sequence>MSVRNGVDRPRSSTSGQVACGMNTGHTR</sequence>
<dbReference type="EMBL" id="GBRH01279024">
    <property type="protein sequence ID" value="JAD18871.1"/>
    <property type="molecule type" value="Transcribed_RNA"/>
</dbReference>
<reference evidence="2" key="1">
    <citation type="submission" date="2014-09" db="EMBL/GenBank/DDBJ databases">
        <authorList>
            <person name="Magalhaes I.L.F."/>
            <person name="Oliveira U."/>
            <person name="Santos F.R."/>
            <person name="Vidigal T.H.D.A."/>
            <person name="Brescovit A.D."/>
            <person name="Santos A.J."/>
        </authorList>
    </citation>
    <scope>NUCLEOTIDE SEQUENCE</scope>
    <source>
        <tissue evidence="2">Shoot tissue taken approximately 20 cm above the soil surface</tissue>
    </source>
</reference>